<dbReference type="Gramene" id="PVH32114">
    <property type="protein sequence ID" value="PVH32114"/>
    <property type="gene ID" value="PAHAL_9G318600"/>
</dbReference>
<evidence type="ECO:0000313" key="2">
    <source>
        <dbReference type="EMBL" id="PVH32114.1"/>
    </source>
</evidence>
<name>A0A2T8I361_9POAL</name>
<proteinExistence type="predicted"/>
<dbReference type="AlphaFoldDB" id="A0A2T8I361"/>
<dbReference type="Proteomes" id="UP000243499">
    <property type="component" value="Chromosome 9"/>
</dbReference>
<organism evidence="2">
    <name type="scientific">Panicum hallii</name>
    <dbReference type="NCBI Taxonomy" id="206008"/>
    <lineage>
        <taxon>Eukaryota</taxon>
        <taxon>Viridiplantae</taxon>
        <taxon>Streptophyta</taxon>
        <taxon>Embryophyta</taxon>
        <taxon>Tracheophyta</taxon>
        <taxon>Spermatophyta</taxon>
        <taxon>Magnoliopsida</taxon>
        <taxon>Liliopsida</taxon>
        <taxon>Poales</taxon>
        <taxon>Poaceae</taxon>
        <taxon>PACMAD clade</taxon>
        <taxon>Panicoideae</taxon>
        <taxon>Panicodae</taxon>
        <taxon>Paniceae</taxon>
        <taxon>Panicinae</taxon>
        <taxon>Panicum</taxon>
        <taxon>Panicum sect. Panicum</taxon>
    </lineage>
</organism>
<dbReference type="EMBL" id="CM008054">
    <property type="protein sequence ID" value="PVH32114.1"/>
    <property type="molecule type" value="Genomic_DNA"/>
</dbReference>
<sequence>MRWCRRERRGDAAASVFWSSSTFREMVTLRIGASDRMPPSTVSLSPPCRSCFGRRSPARSRAAPAAALPQLSPRRSPEDIRVAAMARSSRQRGSRRGGAHGGGPGVADRQVRGAAALAHQGGVLGAAGAWAPLAPRAARRRWKARRADVLVAGQTSVGCRWWRIGRWWWHVPVGHRGCGGATSGAGVAQAVLPVVAAAVLPQVAPKKAMVLYFI</sequence>
<accession>A0A2T8I361</accession>
<gene>
    <name evidence="2" type="ORF">PAHAL_9G318600</name>
</gene>
<reference evidence="2" key="1">
    <citation type="submission" date="2018-04" db="EMBL/GenBank/DDBJ databases">
        <title>WGS assembly of Panicum hallii.</title>
        <authorList>
            <person name="Lovell J."/>
            <person name="Jenkins J."/>
            <person name="Lowry D."/>
            <person name="Mamidi S."/>
            <person name="Sreedasyam A."/>
            <person name="Weng X."/>
            <person name="Barry K."/>
            <person name="Bonette J."/>
            <person name="Campitelli B."/>
            <person name="Daum C."/>
            <person name="Gordon S."/>
            <person name="Gould B."/>
            <person name="Lipzen A."/>
            <person name="Macqueen A."/>
            <person name="Palacio-Mejia J."/>
            <person name="Plott C."/>
            <person name="Shakirov E."/>
            <person name="Shu S."/>
            <person name="Yoshinaga Y."/>
            <person name="Zane M."/>
            <person name="Rokhsar D."/>
            <person name="Grimwood J."/>
            <person name="Schmutz J."/>
            <person name="Juenger T."/>
        </authorList>
    </citation>
    <scope>NUCLEOTIDE SEQUENCE [LARGE SCALE GENOMIC DNA]</scope>
    <source>
        <strain evidence="2">FIL2</strain>
    </source>
</reference>
<feature type="compositionally biased region" description="Basic residues" evidence="1">
    <location>
        <begin position="89"/>
        <end position="98"/>
    </location>
</feature>
<protein>
    <submittedName>
        <fullName evidence="2">Uncharacterized protein</fullName>
    </submittedName>
</protein>
<feature type="compositionally biased region" description="Low complexity" evidence="1">
    <location>
        <begin position="59"/>
        <end position="74"/>
    </location>
</feature>
<evidence type="ECO:0000256" key="1">
    <source>
        <dbReference type="SAM" id="MobiDB-lite"/>
    </source>
</evidence>
<feature type="region of interest" description="Disordered" evidence="1">
    <location>
        <begin position="53"/>
        <end position="108"/>
    </location>
</feature>